<dbReference type="GO" id="GO:0009277">
    <property type="term" value="C:fungal-type cell wall"/>
    <property type="evidence" value="ECO:0007669"/>
    <property type="project" value="UniProtKB-ARBA"/>
</dbReference>
<evidence type="ECO:0000313" key="15">
    <source>
        <dbReference type="Proteomes" id="UP000510647"/>
    </source>
</evidence>
<comment type="function">
    <text evidence="12">Splits internally a 1,3-beta-glucan molecule and transfers the newly generated reducing end (the donor) to the non-reducing end of another 1,3-beta-glucan molecule (the acceptor) forming a 1,3-beta linkage, resulting in the elongation of 1,3-beta-glucan chains in the cell wall.</text>
</comment>
<sequence length="479" mass="51737">MISFAIFFLSLFAALVYGQNGNNSEIATINITGNAFFNSKTGDRFYIRGVDYQPGGSSNLTDPLADVQTCKRDIPVFQDLGINTIRVYTVDNSLDHTECMQMLQDAGIYLILDVNTPEASISRYDPACSYNADYLQSIFATVDVFAQYDNLLGFFAGNEVINMANNTFTATYVKAVVRDLKKYIKARNYREIPVGYSAADIESNRLLAAQYFNCGNDSDARIDMFGVNDYSWCGQSSFLTSGYSQKMKLYNGYSIPIFLSEFGCNQVSGSRPFEEIGSIYSTQMSSVFSGGLVYEYSNETNNYGLVQIDSPTEVTKLDDFNNLKNQYSQHPDPTGSGGYSTSNNYSTCPDYQAGIWEANNTLPEMPSAASAFFKSGAGAPMGTGFTTQQQCDSDGIDSIDISSSDSSTTTSTSSSADASSTDSSSTDSSSSSSLSSSTSSATSTSSASKTRSSSSKGSGAVLEVPRGLQMIAQLFTMII</sequence>
<evidence type="ECO:0000313" key="14">
    <source>
        <dbReference type="EMBL" id="QLQ81640.1"/>
    </source>
</evidence>
<name>A0A7H9HW88_9SACH</name>
<dbReference type="GO" id="GO:0071970">
    <property type="term" value="P:fungal-type cell wall (1-&gt;3)-beta-D-glucan biosynthetic process"/>
    <property type="evidence" value="ECO:0007669"/>
    <property type="project" value="TreeGrafter"/>
</dbReference>
<feature type="chain" id="PRO_5029035081" description="1,3-beta-glucanosyltransferase" evidence="12">
    <location>
        <begin position="19"/>
        <end position="479"/>
    </location>
</feature>
<dbReference type="Gene3D" id="3.20.20.80">
    <property type="entry name" value="Glycosidases"/>
    <property type="match status" value="1"/>
</dbReference>
<evidence type="ECO:0000256" key="5">
    <source>
        <dbReference type="ARBA" id="ARBA00022679"/>
    </source>
</evidence>
<keyword evidence="10 12" id="KW-0449">Lipoprotein</keyword>
<evidence type="ECO:0000256" key="12">
    <source>
        <dbReference type="RuleBase" id="RU361209"/>
    </source>
</evidence>
<evidence type="ECO:0000256" key="13">
    <source>
        <dbReference type="SAM" id="MobiDB-lite"/>
    </source>
</evidence>
<proteinExistence type="inferred from homology"/>
<dbReference type="EC" id="2.4.1.-" evidence="12"/>
<feature type="region of interest" description="Disordered" evidence="13">
    <location>
        <begin position="323"/>
        <end position="343"/>
    </location>
</feature>
<reference evidence="14 15" key="1">
    <citation type="submission" date="2020-06" db="EMBL/GenBank/DDBJ databases">
        <title>The yeast mating-type switching endonuclease HO is a domesticated member of an unorthodox homing genetic element family.</title>
        <authorList>
            <person name="Coughlan A.Y."/>
            <person name="Lombardi L."/>
            <person name="Braun-Galleani S."/>
            <person name="Martos A.R."/>
            <person name="Galeote V."/>
            <person name="Bigey F."/>
            <person name="Dequin S."/>
            <person name="Byrne K.P."/>
            <person name="Wolfe K.H."/>
        </authorList>
    </citation>
    <scope>NUCLEOTIDE SEQUENCE [LARGE SCALE GENOMIC DNA]</scope>
    <source>
        <strain evidence="14 15">CBS2947</strain>
    </source>
</reference>
<dbReference type="PANTHER" id="PTHR31468:SF5">
    <property type="entry name" value="1,3-BETA-GLUCANOSYLTRANSFERASE GAS5"/>
    <property type="match status" value="1"/>
</dbReference>
<feature type="compositionally biased region" description="Low complexity" evidence="13">
    <location>
        <begin position="392"/>
        <end position="455"/>
    </location>
</feature>
<evidence type="ECO:0000256" key="11">
    <source>
        <dbReference type="ARBA" id="ARBA00023316"/>
    </source>
</evidence>
<dbReference type="PANTHER" id="PTHR31468">
    <property type="entry name" value="1,3-BETA-GLUCANOSYLTRANSFERASE GAS1"/>
    <property type="match status" value="1"/>
</dbReference>
<dbReference type="FunFam" id="3.20.20.80:FF:000032">
    <property type="entry name" value="1,3-beta-glucanosyltransferase"/>
    <property type="match status" value="1"/>
</dbReference>
<evidence type="ECO:0000256" key="6">
    <source>
        <dbReference type="ARBA" id="ARBA00022729"/>
    </source>
</evidence>
<accession>A0A7H9HW88</accession>
<evidence type="ECO:0000256" key="8">
    <source>
        <dbReference type="ARBA" id="ARBA00023157"/>
    </source>
</evidence>
<feature type="signal peptide" evidence="12">
    <location>
        <begin position="1"/>
        <end position="18"/>
    </location>
</feature>
<feature type="region of interest" description="Disordered" evidence="13">
    <location>
        <begin position="383"/>
        <end position="460"/>
    </location>
</feature>
<keyword evidence="9" id="KW-0325">Glycoprotein</keyword>
<dbReference type="InterPro" id="IPR017853">
    <property type="entry name" value="GH"/>
</dbReference>
<dbReference type="InterPro" id="IPR004886">
    <property type="entry name" value="Glucanosyltransferase"/>
</dbReference>
<evidence type="ECO:0000256" key="1">
    <source>
        <dbReference type="ARBA" id="ARBA00004196"/>
    </source>
</evidence>
<keyword evidence="5 12" id="KW-0808">Transferase</keyword>
<evidence type="ECO:0000256" key="3">
    <source>
        <dbReference type="ARBA" id="ARBA00007528"/>
    </source>
</evidence>
<dbReference type="GO" id="GO:0031505">
    <property type="term" value="P:fungal-type cell wall organization"/>
    <property type="evidence" value="ECO:0007669"/>
    <property type="project" value="TreeGrafter"/>
</dbReference>
<keyword evidence="15" id="KW-1185">Reference proteome</keyword>
<evidence type="ECO:0000256" key="4">
    <source>
        <dbReference type="ARBA" id="ARBA00022622"/>
    </source>
</evidence>
<dbReference type="GO" id="GO:0098552">
    <property type="term" value="C:side of membrane"/>
    <property type="evidence" value="ECO:0007669"/>
    <property type="project" value="UniProtKB-KW"/>
</dbReference>
<keyword evidence="7 12" id="KW-0472">Membrane</keyword>
<keyword evidence="4 12" id="KW-0336">GPI-anchor</keyword>
<evidence type="ECO:0000256" key="9">
    <source>
        <dbReference type="ARBA" id="ARBA00023180"/>
    </source>
</evidence>
<dbReference type="SUPFAM" id="SSF51445">
    <property type="entry name" value="(Trans)glycosidases"/>
    <property type="match status" value="1"/>
</dbReference>
<protein>
    <recommendedName>
        <fullName evidence="12">1,3-beta-glucanosyltransferase</fullName>
        <ecNumber evidence="12">2.4.1.-</ecNumber>
    </recommendedName>
</protein>
<comment type="similarity">
    <text evidence="3 12">Belongs to the glycosyl hydrolase 72 family.</text>
</comment>
<keyword evidence="8" id="KW-1015">Disulfide bond</keyword>
<evidence type="ECO:0000256" key="7">
    <source>
        <dbReference type="ARBA" id="ARBA00023136"/>
    </source>
</evidence>
<gene>
    <name evidence="14" type="ORF">HG537_0F04010</name>
</gene>
<dbReference type="EMBL" id="CP059272">
    <property type="protein sequence ID" value="QLQ81640.1"/>
    <property type="molecule type" value="Genomic_DNA"/>
</dbReference>
<keyword evidence="6 12" id="KW-0732">Signal</keyword>
<organism evidence="14 15">
    <name type="scientific">Torulaspora globosa</name>
    <dbReference type="NCBI Taxonomy" id="48254"/>
    <lineage>
        <taxon>Eukaryota</taxon>
        <taxon>Fungi</taxon>
        <taxon>Dikarya</taxon>
        <taxon>Ascomycota</taxon>
        <taxon>Saccharomycotina</taxon>
        <taxon>Saccharomycetes</taxon>
        <taxon>Saccharomycetales</taxon>
        <taxon>Saccharomycetaceae</taxon>
        <taxon>Torulaspora</taxon>
    </lineage>
</organism>
<dbReference type="Pfam" id="PF03198">
    <property type="entry name" value="Glyco_hydro_72"/>
    <property type="match status" value="1"/>
</dbReference>
<evidence type="ECO:0000256" key="2">
    <source>
        <dbReference type="ARBA" id="ARBA00004589"/>
    </source>
</evidence>
<dbReference type="GO" id="GO:0005886">
    <property type="term" value="C:plasma membrane"/>
    <property type="evidence" value="ECO:0007669"/>
    <property type="project" value="UniProtKB-SubCell"/>
</dbReference>
<dbReference type="AlphaFoldDB" id="A0A7H9HW88"/>
<evidence type="ECO:0000256" key="10">
    <source>
        <dbReference type="ARBA" id="ARBA00023288"/>
    </source>
</evidence>
<dbReference type="OrthoDB" id="421038at2759"/>
<dbReference type="GO" id="GO:0042124">
    <property type="term" value="F:1,3-beta-glucanosyltransferase activity"/>
    <property type="evidence" value="ECO:0007669"/>
    <property type="project" value="TreeGrafter"/>
</dbReference>
<comment type="subcellular location">
    <subcellularLocation>
        <location evidence="1">Cell envelope</location>
    </subcellularLocation>
    <subcellularLocation>
        <location evidence="12">Cell membrane</location>
        <topology evidence="12">Lipid-anchor</topology>
        <topology evidence="12">GPI-anchor</topology>
    </subcellularLocation>
    <subcellularLocation>
        <location evidence="2">Membrane</location>
        <topology evidence="2">Lipid-anchor</topology>
        <topology evidence="2">GPI-anchor</topology>
    </subcellularLocation>
</comment>
<keyword evidence="11" id="KW-0961">Cell wall biogenesis/degradation</keyword>
<dbReference type="Proteomes" id="UP000510647">
    <property type="component" value="Chromosome 6"/>
</dbReference>